<evidence type="ECO:0000259" key="1">
    <source>
        <dbReference type="Pfam" id="PF02371"/>
    </source>
</evidence>
<dbReference type="Pfam" id="PF02371">
    <property type="entry name" value="Transposase_20"/>
    <property type="match status" value="1"/>
</dbReference>
<evidence type="ECO:0000313" key="3">
    <source>
        <dbReference type="Proteomes" id="UP001596174"/>
    </source>
</evidence>
<dbReference type="PANTHER" id="PTHR33055">
    <property type="entry name" value="TRANSPOSASE FOR INSERTION SEQUENCE ELEMENT IS1111A"/>
    <property type="match status" value="1"/>
</dbReference>
<keyword evidence="3" id="KW-1185">Reference proteome</keyword>
<protein>
    <submittedName>
        <fullName evidence="2">Transposase</fullName>
    </submittedName>
</protein>
<sequence>QLAALAVGNLRYKQDKLRTALVGQFTDHHGYLLTVLLTMVDTLTAEIDRLTTRIEQHLADTDPPTAPPATGRPGLLDLVDRIDEIPGVGPRAAQIILAEIGPDMTVFPTAGHLASWAKLSPRTLQSGQVTATGRTGKGNPWLRAALGEAAASAARTDTFLGTRYKRLVKRRGHQRALVAVARSILVIIWHLANDPTARYRDLG</sequence>
<accession>A0ABW1GDY2</accession>
<feature type="non-terminal residue" evidence="2">
    <location>
        <position position="203"/>
    </location>
</feature>
<feature type="domain" description="Transposase IS116/IS110/IS902 C-terminal" evidence="1">
    <location>
        <begin position="81"/>
        <end position="158"/>
    </location>
</feature>
<dbReference type="RefSeq" id="WP_380591066.1">
    <property type="nucleotide sequence ID" value="NZ_JBHSQJ010000199.1"/>
</dbReference>
<gene>
    <name evidence="2" type="ORF">ACFP3V_31290</name>
</gene>
<proteinExistence type="predicted"/>
<dbReference type="EMBL" id="JBHSQJ010000199">
    <property type="protein sequence ID" value="MFC5911676.1"/>
    <property type="molecule type" value="Genomic_DNA"/>
</dbReference>
<comment type="caution">
    <text evidence="2">The sequence shown here is derived from an EMBL/GenBank/DDBJ whole genome shotgun (WGS) entry which is preliminary data.</text>
</comment>
<evidence type="ECO:0000313" key="2">
    <source>
        <dbReference type="EMBL" id="MFC5911676.1"/>
    </source>
</evidence>
<reference evidence="3" key="1">
    <citation type="journal article" date="2019" name="Int. J. Syst. Evol. Microbiol.">
        <title>The Global Catalogue of Microorganisms (GCM) 10K type strain sequencing project: providing services to taxonomists for standard genome sequencing and annotation.</title>
        <authorList>
            <consortium name="The Broad Institute Genomics Platform"/>
            <consortium name="The Broad Institute Genome Sequencing Center for Infectious Disease"/>
            <person name="Wu L."/>
            <person name="Ma J."/>
        </authorList>
    </citation>
    <scope>NUCLEOTIDE SEQUENCE [LARGE SCALE GENOMIC DNA]</scope>
    <source>
        <strain evidence="3">JCM 4816</strain>
    </source>
</reference>
<dbReference type="InterPro" id="IPR047650">
    <property type="entry name" value="Transpos_IS110"/>
</dbReference>
<dbReference type="Proteomes" id="UP001596174">
    <property type="component" value="Unassembled WGS sequence"/>
</dbReference>
<organism evidence="2 3">
    <name type="scientific">Streptacidiphilus monticola</name>
    <dbReference type="NCBI Taxonomy" id="2161674"/>
    <lineage>
        <taxon>Bacteria</taxon>
        <taxon>Bacillati</taxon>
        <taxon>Actinomycetota</taxon>
        <taxon>Actinomycetes</taxon>
        <taxon>Kitasatosporales</taxon>
        <taxon>Streptomycetaceae</taxon>
        <taxon>Streptacidiphilus</taxon>
    </lineage>
</organism>
<name>A0ABW1GDY2_9ACTN</name>
<dbReference type="InterPro" id="IPR003346">
    <property type="entry name" value="Transposase_20"/>
</dbReference>
<dbReference type="PANTHER" id="PTHR33055:SF15">
    <property type="entry name" value="TRANSPOSASE-RELATED"/>
    <property type="match status" value="1"/>
</dbReference>
<feature type="non-terminal residue" evidence="2">
    <location>
        <position position="1"/>
    </location>
</feature>